<feature type="transmembrane region" description="Helical" evidence="1">
    <location>
        <begin position="211"/>
        <end position="232"/>
    </location>
</feature>
<dbReference type="EMBL" id="CP063458">
    <property type="protein sequence ID" value="QOV88895.1"/>
    <property type="molecule type" value="Genomic_DNA"/>
</dbReference>
<feature type="transmembrane region" description="Helical" evidence="1">
    <location>
        <begin position="9"/>
        <end position="34"/>
    </location>
</feature>
<proteinExistence type="predicted"/>
<dbReference type="PANTHER" id="PTHR14969">
    <property type="entry name" value="SPHINGOSINE-1-PHOSPHATE PHOSPHOHYDROLASE"/>
    <property type="match status" value="1"/>
</dbReference>
<dbReference type="Pfam" id="PF01569">
    <property type="entry name" value="PAP2"/>
    <property type="match status" value="1"/>
</dbReference>
<feature type="transmembrane region" description="Helical" evidence="1">
    <location>
        <begin position="183"/>
        <end position="205"/>
    </location>
</feature>
<dbReference type="SUPFAM" id="SSF48317">
    <property type="entry name" value="Acid phosphatase/Vanadium-dependent haloperoxidase"/>
    <property type="match status" value="1"/>
</dbReference>
<accession>A0A7M2WTQ0</accession>
<dbReference type="RefSeq" id="WP_206291903.1">
    <property type="nucleotide sequence ID" value="NZ_CP063458.1"/>
</dbReference>
<keyword evidence="1" id="KW-0472">Membrane</keyword>
<evidence type="ECO:0000313" key="4">
    <source>
        <dbReference type="Proteomes" id="UP000593765"/>
    </source>
</evidence>
<evidence type="ECO:0000313" key="3">
    <source>
        <dbReference type="EMBL" id="QOV88895.1"/>
    </source>
</evidence>
<evidence type="ECO:0000256" key="1">
    <source>
        <dbReference type="SAM" id="Phobius"/>
    </source>
</evidence>
<evidence type="ECO:0000259" key="2">
    <source>
        <dbReference type="SMART" id="SM00014"/>
    </source>
</evidence>
<feature type="domain" description="Phosphatidic acid phosphatase type 2/haloperoxidase" evidence="2">
    <location>
        <begin position="113"/>
        <end position="226"/>
    </location>
</feature>
<feature type="transmembrane region" description="Helical" evidence="1">
    <location>
        <begin position="85"/>
        <end position="107"/>
    </location>
</feature>
<dbReference type="AlphaFoldDB" id="A0A7M2WTQ0"/>
<dbReference type="KEGG" id="hbs:IPV69_22120"/>
<dbReference type="PANTHER" id="PTHR14969:SF13">
    <property type="entry name" value="AT30094P"/>
    <property type="match status" value="1"/>
</dbReference>
<dbReference type="SMART" id="SM00014">
    <property type="entry name" value="acidPPc"/>
    <property type="match status" value="1"/>
</dbReference>
<dbReference type="Gene3D" id="1.20.144.10">
    <property type="entry name" value="Phosphatidic acid phosphatase type 2/haloperoxidase"/>
    <property type="match status" value="2"/>
</dbReference>
<feature type="transmembrane region" description="Helical" evidence="1">
    <location>
        <begin position="114"/>
        <end position="135"/>
    </location>
</feature>
<protein>
    <submittedName>
        <fullName evidence="3">Phosphatase PAP2 family protein</fullName>
    </submittedName>
</protein>
<dbReference type="InterPro" id="IPR036938">
    <property type="entry name" value="PAP2/HPO_sf"/>
</dbReference>
<gene>
    <name evidence="3" type="ORF">IPV69_22120</name>
</gene>
<sequence length="257" mass="27921">MTHRITRAIAWIGSSSGLVLTVVLAIVGGTWLFVQIADEVLEGDTQSIDERIVRALRVPDTDPLPTTRPDVPIGPRWLQESGRDITGLGGVAVLTLLIAAVAGYLLLVRKYHAMWLVLVATFGALVISTLLKSAFDRPRPGVSHFSYVYTSSFPSGHSMLSASVYLTLGILLTRLVSGRLMKFYFLAVALVITGLVGVSRVYMGVHYPTDVLAGWTAGLVWALLCWVVARYLQQRGKVESPETTGTERADIDETPPA</sequence>
<feature type="transmembrane region" description="Helical" evidence="1">
    <location>
        <begin position="155"/>
        <end position="176"/>
    </location>
</feature>
<name>A0A7M2WTQ0_9BACT</name>
<keyword evidence="1" id="KW-1133">Transmembrane helix</keyword>
<keyword evidence="4" id="KW-1185">Reference proteome</keyword>
<dbReference type="CDD" id="cd03392">
    <property type="entry name" value="PAP2_like_2"/>
    <property type="match status" value="1"/>
</dbReference>
<dbReference type="Proteomes" id="UP000593765">
    <property type="component" value="Chromosome"/>
</dbReference>
<organism evidence="3 4">
    <name type="scientific">Humisphaera borealis</name>
    <dbReference type="NCBI Taxonomy" id="2807512"/>
    <lineage>
        <taxon>Bacteria</taxon>
        <taxon>Pseudomonadati</taxon>
        <taxon>Planctomycetota</taxon>
        <taxon>Phycisphaerae</taxon>
        <taxon>Tepidisphaerales</taxon>
        <taxon>Tepidisphaeraceae</taxon>
        <taxon>Humisphaera</taxon>
    </lineage>
</organism>
<dbReference type="InterPro" id="IPR000326">
    <property type="entry name" value="PAP2/HPO"/>
</dbReference>
<reference evidence="3 4" key="1">
    <citation type="submission" date="2020-10" db="EMBL/GenBank/DDBJ databases">
        <title>Wide distribution of Phycisphaera-like planctomycetes from WD2101 soil group in peatlands and genome analysis of the first cultivated representative.</title>
        <authorList>
            <person name="Dedysh S.N."/>
            <person name="Beletsky A.V."/>
            <person name="Ivanova A."/>
            <person name="Kulichevskaya I.S."/>
            <person name="Suzina N.E."/>
            <person name="Philippov D.A."/>
            <person name="Rakitin A.L."/>
            <person name="Mardanov A.V."/>
            <person name="Ravin N.V."/>
        </authorList>
    </citation>
    <scope>NUCLEOTIDE SEQUENCE [LARGE SCALE GENOMIC DNA]</scope>
    <source>
        <strain evidence="3 4">M1803</strain>
    </source>
</reference>
<keyword evidence="1" id="KW-0812">Transmembrane</keyword>